<dbReference type="PATRIC" id="fig|196627.13.peg.2982"/>
<name>Q8NLA0_CORGL</name>
<reference evidence="2" key="1">
    <citation type="journal article" date="2003" name="Appl. Microbiol. Biotechnol.">
        <title>The Corynebacterium glutamicum genome: features and impacts on biotechnological processes.</title>
        <authorList>
            <person name="Ikeda M."/>
            <person name="Nakagawa S."/>
        </authorList>
    </citation>
    <scope>NUCLEOTIDE SEQUENCE [LARGE SCALE GENOMIC DNA]</scope>
    <source>
        <strain evidence="2">ATCC 13032 / DSM 20300 / BCRC 11384 / JCM 1318 / LMG 3730 / NCIMB 10025</strain>
    </source>
</reference>
<gene>
    <name evidence="1" type="ordered locus">Cgl3048</name>
</gene>
<dbReference type="STRING" id="196627.cg3377"/>
<protein>
    <submittedName>
        <fullName evidence="1">Uncharacterized protein</fullName>
    </submittedName>
</protein>
<keyword evidence="2" id="KW-1185">Reference proteome</keyword>
<organism evidence="1 2">
    <name type="scientific">Corynebacterium glutamicum (strain ATCC 13032 / DSM 20300 / JCM 1318 / BCRC 11384 / CCUG 27702 / LMG 3730 / NBRC 12168 / NCIMB 10025 / NRRL B-2784 / 534)</name>
    <dbReference type="NCBI Taxonomy" id="196627"/>
    <lineage>
        <taxon>Bacteria</taxon>
        <taxon>Bacillati</taxon>
        <taxon>Actinomycetota</taxon>
        <taxon>Actinomycetes</taxon>
        <taxon>Mycobacteriales</taxon>
        <taxon>Corynebacteriaceae</taxon>
        <taxon>Corynebacterium</taxon>
    </lineage>
</organism>
<accession>Q8NLA0</accession>
<dbReference type="BioCyc" id="CORYNE:G18NG-12669-MONOMER"/>
<evidence type="ECO:0000313" key="2">
    <source>
        <dbReference type="Proteomes" id="UP000000582"/>
    </source>
</evidence>
<evidence type="ECO:0000313" key="1">
    <source>
        <dbReference type="EMBL" id="BAC00442.1"/>
    </source>
</evidence>
<dbReference type="Proteomes" id="UP000000582">
    <property type="component" value="Chromosome"/>
</dbReference>
<proteinExistence type="predicted"/>
<dbReference type="AlphaFoldDB" id="Q8NLA0"/>
<dbReference type="EMBL" id="BA000036">
    <property type="protein sequence ID" value="BAC00442.1"/>
    <property type="molecule type" value="Genomic_DNA"/>
</dbReference>
<dbReference type="KEGG" id="cgl:Cgl3048"/>
<sequence>MLLYNNHFKEITMFDQFQQFTDIAQNFQGAQWGVQIQEQFQQHFQNWFNTETVEPAKSTFSLSS</sequence>
<dbReference type="HOGENOM" id="CLU_3078862_0_0_11"/>